<protein>
    <submittedName>
        <fullName evidence="2">Uncharacterized protein</fullName>
    </submittedName>
</protein>
<keyword evidence="1" id="KW-1133">Transmembrane helix</keyword>
<accession>A0A4Y9VRM8</accession>
<keyword evidence="1" id="KW-0812">Transmembrane</keyword>
<keyword evidence="3" id="KW-1185">Reference proteome</keyword>
<sequence>MTKLIQRKALNEKKIYVCKFDKWISEKLVEESWGSVIFALAIVSLCYTIFYFLPEIMLYINGYAERPSRHKWTMMWSSTLCGIWVFLILLKTIRLLRKVILKNE</sequence>
<comment type="caution">
    <text evidence="2">The sequence shown here is derived from an EMBL/GenBank/DDBJ whole genome shotgun (WGS) entry which is preliminary data.</text>
</comment>
<dbReference type="EMBL" id="PQVH01000011">
    <property type="protein sequence ID" value="TFW70847.1"/>
    <property type="molecule type" value="Genomic_DNA"/>
</dbReference>
<reference evidence="2 3" key="1">
    <citation type="submission" date="2018-02" db="EMBL/GenBank/DDBJ databases">
        <title>A novel lanthanide dependent methylotroph, Methylotenera sp. La3113.</title>
        <authorList>
            <person name="Lv H."/>
            <person name="Tani A."/>
        </authorList>
    </citation>
    <scope>NUCLEOTIDE SEQUENCE [LARGE SCALE GENOMIC DNA]</scope>
    <source>
        <strain evidence="2 3">La3113</strain>
    </source>
</reference>
<gene>
    <name evidence="2" type="ORF">C3Y98_09255</name>
</gene>
<dbReference type="Proteomes" id="UP000297706">
    <property type="component" value="Unassembled WGS sequence"/>
</dbReference>
<name>A0A4Y9VRM8_9PROT</name>
<proteinExistence type="predicted"/>
<evidence type="ECO:0000313" key="3">
    <source>
        <dbReference type="Proteomes" id="UP000297706"/>
    </source>
</evidence>
<dbReference type="AlphaFoldDB" id="A0A4Y9VRM8"/>
<organism evidence="2 3">
    <name type="scientific">Methylotenera oryzisoli</name>
    <dbReference type="NCBI Taxonomy" id="2080758"/>
    <lineage>
        <taxon>Bacteria</taxon>
        <taxon>Pseudomonadati</taxon>
        <taxon>Pseudomonadota</taxon>
        <taxon>Betaproteobacteria</taxon>
        <taxon>Nitrosomonadales</taxon>
        <taxon>Methylophilaceae</taxon>
        <taxon>Methylotenera</taxon>
    </lineage>
</organism>
<evidence type="ECO:0000313" key="2">
    <source>
        <dbReference type="EMBL" id="TFW70847.1"/>
    </source>
</evidence>
<feature type="transmembrane region" description="Helical" evidence="1">
    <location>
        <begin position="32"/>
        <end position="53"/>
    </location>
</feature>
<feature type="transmembrane region" description="Helical" evidence="1">
    <location>
        <begin position="73"/>
        <end position="93"/>
    </location>
</feature>
<evidence type="ECO:0000256" key="1">
    <source>
        <dbReference type="SAM" id="Phobius"/>
    </source>
</evidence>
<keyword evidence="1" id="KW-0472">Membrane</keyword>